<protein>
    <submittedName>
        <fullName evidence="1">Uncharacterized protein</fullName>
    </submittedName>
</protein>
<proteinExistence type="predicted"/>
<reference evidence="1" key="1">
    <citation type="submission" date="2014-09" db="EMBL/GenBank/DDBJ databases">
        <authorList>
            <person name="Magalhaes I.L.F."/>
            <person name="Oliveira U."/>
            <person name="Santos F.R."/>
            <person name="Vidigal T.H.D.A."/>
            <person name="Brescovit A.D."/>
            <person name="Santos A.J."/>
        </authorList>
    </citation>
    <scope>NUCLEOTIDE SEQUENCE</scope>
    <source>
        <tissue evidence="1">Shoot tissue taken approximately 20 cm above the soil surface</tissue>
    </source>
</reference>
<evidence type="ECO:0000313" key="1">
    <source>
        <dbReference type="EMBL" id="JAD22711.1"/>
    </source>
</evidence>
<dbReference type="AlphaFoldDB" id="A0A0A8Y8W4"/>
<reference evidence="1" key="2">
    <citation type="journal article" date="2015" name="Data Brief">
        <title>Shoot transcriptome of the giant reed, Arundo donax.</title>
        <authorList>
            <person name="Barrero R.A."/>
            <person name="Guerrero F.D."/>
            <person name="Moolhuijzen P."/>
            <person name="Goolsby J.A."/>
            <person name="Tidwell J."/>
            <person name="Bellgard S.E."/>
            <person name="Bellgard M.I."/>
        </authorList>
    </citation>
    <scope>NUCLEOTIDE SEQUENCE</scope>
    <source>
        <tissue evidence="1">Shoot tissue taken approximately 20 cm above the soil surface</tissue>
    </source>
</reference>
<sequence length="17" mass="1927">MAGPVYVSNQYDHYAVL</sequence>
<organism evidence="1">
    <name type="scientific">Arundo donax</name>
    <name type="common">Giant reed</name>
    <name type="synonym">Donax arundinaceus</name>
    <dbReference type="NCBI Taxonomy" id="35708"/>
    <lineage>
        <taxon>Eukaryota</taxon>
        <taxon>Viridiplantae</taxon>
        <taxon>Streptophyta</taxon>
        <taxon>Embryophyta</taxon>
        <taxon>Tracheophyta</taxon>
        <taxon>Spermatophyta</taxon>
        <taxon>Magnoliopsida</taxon>
        <taxon>Liliopsida</taxon>
        <taxon>Poales</taxon>
        <taxon>Poaceae</taxon>
        <taxon>PACMAD clade</taxon>
        <taxon>Arundinoideae</taxon>
        <taxon>Arundineae</taxon>
        <taxon>Arundo</taxon>
    </lineage>
</organism>
<dbReference type="EMBL" id="GBRH01275184">
    <property type="protein sequence ID" value="JAD22711.1"/>
    <property type="molecule type" value="Transcribed_RNA"/>
</dbReference>
<accession>A0A0A8Y8W4</accession>
<name>A0A0A8Y8W4_ARUDO</name>